<proteinExistence type="predicted"/>
<reference evidence="4 5" key="1">
    <citation type="journal article" date="2017" name="Curr. Microbiol.">
        <title>Mucilaginibacter ginsenosidivorans sp. nov., Isolated from Soil of Ginseng Field.</title>
        <authorList>
            <person name="Kim M.M."/>
            <person name="Siddiqi M.Z."/>
            <person name="Im W.T."/>
        </authorList>
    </citation>
    <scope>NUCLEOTIDE SEQUENCE [LARGE SCALE GENOMIC DNA]</scope>
    <source>
        <strain evidence="4 5">Gsoil 3017</strain>
    </source>
</reference>
<keyword evidence="1 2" id="KW-0238">DNA-binding</keyword>
<dbReference type="EMBL" id="CP042436">
    <property type="protein sequence ID" value="QEC65236.1"/>
    <property type="molecule type" value="Genomic_DNA"/>
</dbReference>
<gene>
    <name evidence="4" type="ORF">FRZ54_22570</name>
</gene>
<feature type="domain" description="HTH tetR-type" evidence="3">
    <location>
        <begin position="2"/>
        <end position="62"/>
    </location>
</feature>
<dbReference type="RefSeq" id="WP_147034067.1">
    <property type="nucleotide sequence ID" value="NZ_CP042436.1"/>
</dbReference>
<dbReference type="Gene3D" id="1.10.357.10">
    <property type="entry name" value="Tetracycline Repressor, domain 2"/>
    <property type="match status" value="1"/>
</dbReference>
<dbReference type="KEGG" id="mgin:FRZ54_22570"/>
<dbReference type="PANTHER" id="PTHR43479">
    <property type="entry name" value="ACREF/ENVCD OPERON REPRESSOR-RELATED"/>
    <property type="match status" value="1"/>
</dbReference>
<dbReference type="Proteomes" id="UP000321479">
    <property type="component" value="Chromosome"/>
</dbReference>
<evidence type="ECO:0000259" key="3">
    <source>
        <dbReference type="PROSITE" id="PS50977"/>
    </source>
</evidence>
<dbReference type="PROSITE" id="PS50977">
    <property type="entry name" value="HTH_TETR_2"/>
    <property type="match status" value="1"/>
</dbReference>
<protein>
    <submittedName>
        <fullName evidence="4">TetR/AcrR family transcriptional regulator</fullName>
    </submittedName>
</protein>
<organism evidence="4 5">
    <name type="scientific">Mucilaginibacter ginsenosidivorans</name>
    <dbReference type="NCBI Taxonomy" id="398053"/>
    <lineage>
        <taxon>Bacteria</taxon>
        <taxon>Pseudomonadati</taxon>
        <taxon>Bacteroidota</taxon>
        <taxon>Sphingobacteriia</taxon>
        <taxon>Sphingobacteriales</taxon>
        <taxon>Sphingobacteriaceae</taxon>
        <taxon>Mucilaginibacter</taxon>
    </lineage>
</organism>
<dbReference type="InterPro" id="IPR050624">
    <property type="entry name" value="HTH-type_Tx_Regulator"/>
</dbReference>
<dbReference type="PANTHER" id="PTHR43479:SF11">
    <property type="entry name" value="ACREF_ENVCD OPERON REPRESSOR-RELATED"/>
    <property type="match status" value="1"/>
</dbReference>
<sequence length="102" mass="11821">MTNERQHILTSSLRLFLSKNHKQVSVKEIADQAGVTKQTIRKYFNSKEEIFVEVLKFFFADYICISGSRVSAFALSQFYRTILRGIEGNKKADETIERRQVA</sequence>
<evidence type="ECO:0000256" key="2">
    <source>
        <dbReference type="PROSITE-ProRule" id="PRU00335"/>
    </source>
</evidence>
<dbReference type="PRINTS" id="PR00455">
    <property type="entry name" value="HTHTETR"/>
</dbReference>
<name>A0A5B8V3T4_9SPHI</name>
<dbReference type="InterPro" id="IPR009057">
    <property type="entry name" value="Homeodomain-like_sf"/>
</dbReference>
<evidence type="ECO:0000256" key="1">
    <source>
        <dbReference type="ARBA" id="ARBA00023125"/>
    </source>
</evidence>
<accession>A0A5B8V3T4</accession>
<dbReference type="SUPFAM" id="SSF46689">
    <property type="entry name" value="Homeodomain-like"/>
    <property type="match status" value="1"/>
</dbReference>
<evidence type="ECO:0000313" key="5">
    <source>
        <dbReference type="Proteomes" id="UP000321479"/>
    </source>
</evidence>
<dbReference type="Pfam" id="PF00440">
    <property type="entry name" value="TetR_N"/>
    <property type="match status" value="1"/>
</dbReference>
<dbReference type="GO" id="GO:0003677">
    <property type="term" value="F:DNA binding"/>
    <property type="evidence" value="ECO:0007669"/>
    <property type="project" value="UniProtKB-UniRule"/>
</dbReference>
<dbReference type="OrthoDB" id="9789566at2"/>
<feature type="DNA-binding region" description="H-T-H motif" evidence="2">
    <location>
        <begin position="25"/>
        <end position="44"/>
    </location>
</feature>
<keyword evidence="5" id="KW-1185">Reference proteome</keyword>
<dbReference type="AlphaFoldDB" id="A0A5B8V3T4"/>
<evidence type="ECO:0000313" key="4">
    <source>
        <dbReference type="EMBL" id="QEC65236.1"/>
    </source>
</evidence>
<dbReference type="InterPro" id="IPR001647">
    <property type="entry name" value="HTH_TetR"/>
</dbReference>